<keyword evidence="1" id="KW-0547">Nucleotide-binding</keyword>
<evidence type="ECO:0000313" key="4">
    <source>
        <dbReference type="Proteomes" id="UP000054321"/>
    </source>
</evidence>
<feature type="non-terminal residue" evidence="3">
    <location>
        <position position="145"/>
    </location>
</feature>
<dbReference type="InParanoid" id="A0A0C3GR76"/>
<dbReference type="InterPro" id="IPR005225">
    <property type="entry name" value="Small_GTP-bd"/>
</dbReference>
<dbReference type="PROSITE" id="PS51419">
    <property type="entry name" value="RAB"/>
    <property type="match status" value="1"/>
</dbReference>
<dbReference type="HOGENOM" id="CLU_041217_10_7_1"/>
<protein>
    <submittedName>
        <fullName evidence="3">Uncharacterized protein</fullName>
    </submittedName>
</protein>
<keyword evidence="2" id="KW-0342">GTP-binding</keyword>
<reference evidence="3 4" key="1">
    <citation type="submission" date="2014-04" db="EMBL/GenBank/DDBJ databases">
        <authorList>
            <consortium name="DOE Joint Genome Institute"/>
            <person name="Kuo A."/>
            <person name="Martino E."/>
            <person name="Perotto S."/>
            <person name="Kohler A."/>
            <person name="Nagy L.G."/>
            <person name="Floudas D."/>
            <person name="Copeland A."/>
            <person name="Barry K.W."/>
            <person name="Cichocki N."/>
            <person name="Veneault-Fourrey C."/>
            <person name="LaButti K."/>
            <person name="Lindquist E.A."/>
            <person name="Lipzen A."/>
            <person name="Lundell T."/>
            <person name="Morin E."/>
            <person name="Murat C."/>
            <person name="Sun H."/>
            <person name="Tunlid A."/>
            <person name="Henrissat B."/>
            <person name="Grigoriev I.V."/>
            <person name="Hibbett D.S."/>
            <person name="Martin F."/>
            <person name="Nordberg H.P."/>
            <person name="Cantor M.N."/>
            <person name="Hua S.X."/>
        </authorList>
    </citation>
    <scope>NUCLEOTIDE SEQUENCE [LARGE SCALE GENOMIC DNA]</scope>
    <source>
        <strain evidence="3 4">Zn</strain>
    </source>
</reference>
<dbReference type="GO" id="GO:0007165">
    <property type="term" value="P:signal transduction"/>
    <property type="evidence" value="ECO:0007669"/>
    <property type="project" value="InterPro"/>
</dbReference>
<dbReference type="SUPFAM" id="SSF52540">
    <property type="entry name" value="P-loop containing nucleoside triphosphate hydrolases"/>
    <property type="match status" value="1"/>
</dbReference>
<dbReference type="InterPro" id="IPR027417">
    <property type="entry name" value="P-loop_NTPase"/>
</dbReference>
<accession>A0A0C3GR76</accession>
<dbReference type="SMART" id="SM00173">
    <property type="entry name" value="RAS"/>
    <property type="match status" value="1"/>
</dbReference>
<dbReference type="GO" id="GO:0005525">
    <property type="term" value="F:GTP binding"/>
    <property type="evidence" value="ECO:0007669"/>
    <property type="project" value="UniProtKB-KW"/>
</dbReference>
<feature type="non-terminal residue" evidence="3">
    <location>
        <position position="1"/>
    </location>
</feature>
<evidence type="ECO:0000313" key="3">
    <source>
        <dbReference type="EMBL" id="KIM93849.1"/>
    </source>
</evidence>
<gene>
    <name evidence="3" type="ORF">OIDMADRAFT_94751</name>
</gene>
<dbReference type="OrthoDB" id="10002389at2759"/>
<dbReference type="SMART" id="SM00175">
    <property type="entry name" value="RAB"/>
    <property type="match status" value="1"/>
</dbReference>
<proteinExistence type="predicted"/>
<dbReference type="InterPro" id="IPR020849">
    <property type="entry name" value="Small_GTPase_Ras-type"/>
</dbReference>
<reference evidence="4" key="2">
    <citation type="submission" date="2015-01" db="EMBL/GenBank/DDBJ databases">
        <title>Evolutionary Origins and Diversification of the Mycorrhizal Mutualists.</title>
        <authorList>
            <consortium name="DOE Joint Genome Institute"/>
            <consortium name="Mycorrhizal Genomics Consortium"/>
            <person name="Kohler A."/>
            <person name="Kuo A."/>
            <person name="Nagy L.G."/>
            <person name="Floudas D."/>
            <person name="Copeland A."/>
            <person name="Barry K.W."/>
            <person name="Cichocki N."/>
            <person name="Veneault-Fourrey C."/>
            <person name="LaButti K."/>
            <person name="Lindquist E.A."/>
            <person name="Lipzen A."/>
            <person name="Lundell T."/>
            <person name="Morin E."/>
            <person name="Murat C."/>
            <person name="Riley R."/>
            <person name="Ohm R."/>
            <person name="Sun H."/>
            <person name="Tunlid A."/>
            <person name="Henrissat B."/>
            <person name="Grigoriev I.V."/>
            <person name="Hibbett D.S."/>
            <person name="Martin F."/>
        </authorList>
    </citation>
    <scope>NUCLEOTIDE SEQUENCE [LARGE SCALE GENOMIC DNA]</scope>
    <source>
        <strain evidence="4">Zn</strain>
    </source>
</reference>
<dbReference type="EMBL" id="KN832892">
    <property type="protein sequence ID" value="KIM93849.1"/>
    <property type="molecule type" value="Genomic_DNA"/>
</dbReference>
<dbReference type="Gene3D" id="3.40.50.300">
    <property type="entry name" value="P-loop containing nucleotide triphosphate hydrolases"/>
    <property type="match status" value="1"/>
</dbReference>
<evidence type="ECO:0000256" key="2">
    <source>
        <dbReference type="ARBA" id="ARBA00023134"/>
    </source>
</evidence>
<dbReference type="STRING" id="913774.A0A0C3GR76"/>
<evidence type="ECO:0000256" key="1">
    <source>
        <dbReference type="ARBA" id="ARBA00022741"/>
    </source>
</evidence>
<dbReference type="Pfam" id="PF00071">
    <property type="entry name" value="Ras"/>
    <property type="match status" value="1"/>
</dbReference>
<dbReference type="GO" id="GO:0003924">
    <property type="term" value="F:GTPase activity"/>
    <property type="evidence" value="ECO:0007669"/>
    <property type="project" value="InterPro"/>
</dbReference>
<dbReference type="PRINTS" id="PR00449">
    <property type="entry name" value="RASTRNSFRMNG"/>
</dbReference>
<dbReference type="InterPro" id="IPR001806">
    <property type="entry name" value="Small_GTPase"/>
</dbReference>
<keyword evidence="4" id="KW-1185">Reference proteome</keyword>
<sequence>YEPTTEDSYYTRFTVDKNPCNVEILDTGGSELFQEVRPQWIQNCGGLVFVYDICEVSSFDLIQQQLCDAQRLLSNLHRQSPTAPVIPIALVGNKTDKWAARQVLEEEGHLLADEYEAIFLETSAQYAQGVEELFIRLLRKMRAIR</sequence>
<dbReference type="GO" id="GO:0016020">
    <property type="term" value="C:membrane"/>
    <property type="evidence" value="ECO:0007669"/>
    <property type="project" value="InterPro"/>
</dbReference>
<organism evidence="3 4">
    <name type="scientific">Oidiodendron maius (strain Zn)</name>
    <dbReference type="NCBI Taxonomy" id="913774"/>
    <lineage>
        <taxon>Eukaryota</taxon>
        <taxon>Fungi</taxon>
        <taxon>Dikarya</taxon>
        <taxon>Ascomycota</taxon>
        <taxon>Pezizomycotina</taxon>
        <taxon>Leotiomycetes</taxon>
        <taxon>Leotiomycetes incertae sedis</taxon>
        <taxon>Myxotrichaceae</taxon>
        <taxon>Oidiodendron</taxon>
    </lineage>
</organism>
<dbReference type="PANTHER" id="PTHR24070">
    <property type="entry name" value="RAS, DI-RAS, AND RHEB FAMILY MEMBERS OF SMALL GTPASE SUPERFAMILY"/>
    <property type="match status" value="1"/>
</dbReference>
<dbReference type="NCBIfam" id="TIGR00231">
    <property type="entry name" value="small_GTP"/>
    <property type="match status" value="1"/>
</dbReference>
<dbReference type="Proteomes" id="UP000054321">
    <property type="component" value="Unassembled WGS sequence"/>
</dbReference>
<dbReference type="AlphaFoldDB" id="A0A0C3GR76"/>
<dbReference type="PROSITE" id="PS51421">
    <property type="entry name" value="RAS"/>
    <property type="match status" value="1"/>
</dbReference>
<name>A0A0C3GR76_OIDMZ</name>